<gene>
    <name evidence="2" type="ORF">EPUL_004773</name>
</gene>
<reference evidence="2 3" key="1">
    <citation type="submission" date="2017-10" db="EMBL/GenBank/DDBJ databases">
        <title>Development of genomic resources for the powdery mildew, Erysiphe pulchra.</title>
        <authorList>
            <person name="Wadl P.A."/>
            <person name="Mack B.M."/>
            <person name="Moore G."/>
            <person name="Beltz S.B."/>
        </authorList>
    </citation>
    <scope>NUCLEOTIDE SEQUENCE [LARGE SCALE GENOMIC DNA]</scope>
    <source>
        <strain evidence="2">Cflorida</strain>
    </source>
</reference>
<evidence type="ECO:0000313" key="3">
    <source>
        <dbReference type="Proteomes" id="UP000237438"/>
    </source>
</evidence>
<keyword evidence="1" id="KW-1133">Transmembrane helix</keyword>
<organism evidence="2 3">
    <name type="scientific">Erysiphe pulchra</name>
    <dbReference type="NCBI Taxonomy" id="225359"/>
    <lineage>
        <taxon>Eukaryota</taxon>
        <taxon>Fungi</taxon>
        <taxon>Dikarya</taxon>
        <taxon>Ascomycota</taxon>
        <taxon>Pezizomycotina</taxon>
        <taxon>Leotiomycetes</taxon>
        <taxon>Erysiphales</taxon>
        <taxon>Erysiphaceae</taxon>
        <taxon>Erysiphe</taxon>
    </lineage>
</organism>
<keyword evidence="1" id="KW-0472">Membrane</keyword>
<protein>
    <submittedName>
        <fullName evidence="2">Uncharacterized protein</fullName>
    </submittedName>
</protein>
<proteinExistence type="predicted"/>
<dbReference type="Proteomes" id="UP000237438">
    <property type="component" value="Unassembled WGS sequence"/>
</dbReference>
<sequence>MAADPSGVDFAGPSPKFGGVCKRWILYFVGGGLLLALYIGRSNWQKRLRYNPGPHFGEKTRKIKESRGVVWCNLLVVAERASGIVEKTVDALQRVLKATLEVNKSERPHLMHPSLQILYEFNPAGPLEVNYQSRKRKSLLSALSTNFSNAQLEEEEHSNKVIDYVVRRTKTQNEVL</sequence>
<evidence type="ECO:0000313" key="2">
    <source>
        <dbReference type="EMBL" id="POS82567.1"/>
    </source>
</evidence>
<feature type="transmembrane region" description="Helical" evidence="1">
    <location>
        <begin position="24"/>
        <end position="40"/>
    </location>
</feature>
<comment type="caution">
    <text evidence="2">The sequence shown here is derived from an EMBL/GenBank/DDBJ whole genome shotgun (WGS) entry which is preliminary data.</text>
</comment>
<accession>A0A2S4PKR1</accession>
<name>A0A2S4PKR1_9PEZI</name>
<dbReference type="AlphaFoldDB" id="A0A2S4PKR1"/>
<dbReference type="EMBL" id="PEDP01002592">
    <property type="protein sequence ID" value="POS82567.1"/>
    <property type="molecule type" value="Genomic_DNA"/>
</dbReference>
<evidence type="ECO:0000256" key="1">
    <source>
        <dbReference type="SAM" id="Phobius"/>
    </source>
</evidence>
<dbReference type="OrthoDB" id="5428238at2759"/>
<keyword evidence="1" id="KW-0812">Transmembrane</keyword>
<keyword evidence="3" id="KW-1185">Reference proteome</keyword>